<feature type="non-terminal residue" evidence="1">
    <location>
        <position position="1"/>
    </location>
</feature>
<dbReference type="GO" id="GO:0044547">
    <property type="term" value="F:DNA topoisomerase binding"/>
    <property type="evidence" value="ECO:0007669"/>
    <property type="project" value="TreeGrafter"/>
</dbReference>
<dbReference type="GO" id="GO:0031297">
    <property type="term" value="P:replication fork processing"/>
    <property type="evidence" value="ECO:0007669"/>
    <property type="project" value="TreeGrafter"/>
</dbReference>
<reference evidence="1 2" key="1">
    <citation type="submission" date="2015-07" db="EMBL/GenBank/DDBJ databases">
        <title>The genome of Habropoda laboriosa.</title>
        <authorList>
            <person name="Pan H."/>
            <person name="Kapheim K."/>
        </authorList>
    </citation>
    <scope>NUCLEOTIDE SEQUENCE [LARGE SCALE GENOMIC DNA]</scope>
    <source>
        <strain evidence="1">0110345459</strain>
    </source>
</reference>
<dbReference type="PANTHER" id="PTHR46060">
    <property type="entry name" value="MARINER MOS1 TRANSPOSASE-LIKE PROTEIN"/>
    <property type="match status" value="1"/>
</dbReference>
<accession>A0A0L7QWH3</accession>
<dbReference type="GO" id="GO:0005634">
    <property type="term" value="C:nucleus"/>
    <property type="evidence" value="ECO:0007669"/>
    <property type="project" value="TreeGrafter"/>
</dbReference>
<dbReference type="GO" id="GO:0000729">
    <property type="term" value="P:DNA double-strand break processing"/>
    <property type="evidence" value="ECO:0007669"/>
    <property type="project" value="TreeGrafter"/>
</dbReference>
<proteinExistence type="predicted"/>
<dbReference type="GO" id="GO:0003690">
    <property type="term" value="F:double-stranded DNA binding"/>
    <property type="evidence" value="ECO:0007669"/>
    <property type="project" value="TreeGrafter"/>
</dbReference>
<dbReference type="Gene3D" id="3.30.420.10">
    <property type="entry name" value="Ribonuclease H-like superfamily/Ribonuclease H"/>
    <property type="match status" value="1"/>
</dbReference>
<keyword evidence="1" id="KW-0489">Methyltransferase</keyword>
<dbReference type="EMBL" id="KQ414714">
    <property type="protein sequence ID" value="KOC62916.1"/>
    <property type="molecule type" value="Genomic_DNA"/>
</dbReference>
<dbReference type="STRING" id="597456.A0A0L7QWH3"/>
<dbReference type="GO" id="GO:0006303">
    <property type="term" value="P:double-strand break repair via nonhomologous end joining"/>
    <property type="evidence" value="ECO:0007669"/>
    <property type="project" value="TreeGrafter"/>
</dbReference>
<dbReference type="Proteomes" id="UP000053825">
    <property type="component" value="Unassembled WGS sequence"/>
</dbReference>
<dbReference type="AlphaFoldDB" id="A0A0L7QWH3"/>
<dbReference type="GO" id="GO:0044774">
    <property type="term" value="P:mitotic DNA integrity checkpoint signaling"/>
    <property type="evidence" value="ECO:0007669"/>
    <property type="project" value="TreeGrafter"/>
</dbReference>
<organism evidence="1 2">
    <name type="scientific">Habropoda laboriosa</name>
    <dbReference type="NCBI Taxonomy" id="597456"/>
    <lineage>
        <taxon>Eukaryota</taxon>
        <taxon>Metazoa</taxon>
        <taxon>Ecdysozoa</taxon>
        <taxon>Arthropoda</taxon>
        <taxon>Hexapoda</taxon>
        <taxon>Insecta</taxon>
        <taxon>Pterygota</taxon>
        <taxon>Neoptera</taxon>
        <taxon>Endopterygota</taxon>
        <taxon>Hymenoptera</taxon>
        <taxon>Apocrita</taxon>
        <taxon>Aculeata</taxon>
        <taxon>Apoidea</taxon>
        <taxon>Anthophila</taxon>
        <taxon>Apidae</taxon>
        <taxon>Habropoda</taxon>
    </lineage>
</organism>
<dbReference type="GO" id="GO:0035861">
    <property type="term" value="C:site of double-strand break"/>
    <property type="evidence" value="ECO:0007669"/>
    <property type="project" value="TreeGrafter"/>
</dbReference>
<sequence length="67" mass="7891">YSNELEVVHRKLKVQQPALINRKGTILLHDNARLHRSSIKVLPHPPYFSDLSSTDYHFCRTFDNFLL</sequence>
<dbReference type="InterPro" id="IPR036397">
    <property type="entry name" value="RNaseH_sf"/>
</dbReference>
<dbReference type="GO" id="GO:0000793">
    <property type="term" value="C:condensed chromosome"/>
    <property type="evidence" value="ECO:0007669"/>
    <property type="project" value="TreeGrafter"/>
</dbReference>
<evidence type="ECO:0000313" key="1">
    <source>
        <dbReference type="EMBL" id="KOC62916.1"/>
    </source>
</evidence>
<keyword evidence="2" id="KW-1185">Reference proteome</keyword>
<gene>
    <name evidence="1" type="ORF">WH47_03107</name>
</gene>
<dbReference type="PANTHER" id="PTHR46060:SF2">
    <property type="entry name" value="HISTONE-LYSINE N-METHYLTRANSFERASE SETMAR"/>
    <property type="match status" value="1"/>
</dbReference>
<dbReference type="InterPro" id="IPR052709">
    <property type="entry name" value="Transposase-MT_Hybrid"/>
</dbReference>
<dbReference type="GO" id="GO:0000014">
    <property type="term" value="F:single-stranded DNA endodeoxyribonuclease activity"/>
    <property type="evidence" value="ECO:0007669"/>
    <property type="project" value="TreeGrafter"/>
</dbReference>
<name>A0A0L7QWH3_9HYME</name>
<evidence type="ECO:0000313" key="2">
    <source>
        <dbReference type="Proteomes" id="UP000053825"/>
    </source>
</evidence>
<dbReference type="GO" id="GO:0015074">
    <property type="term" value="P:DNA integration"/>
    <property type="evidence" value="ECO:0007669"/>
    <property type="project" value="TreeGrafter"/>
</dbReference>
<dbReference type="GO" id="GO:0042800">
    <property type="term" value="F:histone H3K4 methyltransferase activity"/>
    <property type="evidence" value="ECO:0007669"/>
    <property type="project" value="TreeGrafter"/>
</dbReference>
<dbReference type="GO" id="GO:0046975">
    <property type="term" value="F:histone H3K36 methyltransferase activity"/>
    <property type="evidence" value="ECO:0007669"/>
    <property type="project" value="TreeGrafter"/>
</dbReference>
<protein>
    <submittedName>
        <fullName evidence="1">Histone-lysine N-methyltransferase SETMAR</fullName>
    </submittedName>
</protein>
<dbReference type="GO" id="GO:0003697">
    <property type="term" value="F:single-stranded DNA binding"/>
    <property type="evidence" value="ECO:0007669"/>
    <property type="project" value="TreeGrafter"/>
</dbReference>
<dbReference type="GO" id="GO:0032259">
    <property type="term" value="P:methylation"/>
    <property type="evidence" value="ECO:0007669"/>
    <property type="project" value="UniProtKB-KW"/>
</dbReference>
<keyword evidence="1" id="KW-0808">Transferase</keyword>